<gene>
    <name evidence="7" type="ORF">B0T11DRAFT_53819</name>
</gene>
<evidence type="ECO:0000256" key="6">
    <source>
        <dbReference type="SAM" id="Phobius"/>
    </source>
</evidence>
<organism evidence="7 8">
    <name type="scientific">Plectosphaerella cucumerina</name>
    <dbReference type="NCBI Taxonomy" id="40658"/>
    <lineage>
        <taxon>Eukaryota</taxon>
        <taxon>Fungi</taxon>
        <taxon>Dikarya</taxon>
        <taxon>Ascomycota</taxon>
        <taxon>Pezizomycotina</taxon>
        <taxon>Sordariomycetes</taxon>
        <taxon>Hypocreomycetidae</taxon>
        <taxon>Glomerellales</taxon>
        <taxon>Plectosphaerellaceae</taxon>
        <taxon>Plectosphaerella</taxon>
    </lineage>
</organism>
<protein>
    <submittedName>
        <fullName evidence="7">Nucleotide-sugar transporter</fullName>
    </submittedName>
</protein>
<name>A0A8K0X541_9PEZI</name>
<evidence type="ECO:0000256" key="2">
    <source>
        <dbReference type="ARBA" id="ARBA00022692"/>
    </source>
</evidence>
<evidence type="ECO:0000313" key="7">
    <source>
        <dbReference type="EMBL" id="KAH7367453.1"/>
    </source>
</evidence>
<comment type="subcellular location">
    <subcellularLocation>
        <location evidence="1">Membrane</location>
        <topology evidence="1">Multi-pass membrane protein</topology>
    </subcellularLocation>
</comment>
<dbReference type="OrthoDB" id="408493at2759"/>
<dbReference type="Pfam" id="PF04142">
    <property type="entry name" value="Nuc_sug_transp"/>
    <property type="match status" value="1"/>
</dbReference>
<dbReference type="GO" id="GO:0000139">
    <property type="term" value="C:Golgi membrane"/>
    <property type="evidence" value="ECO:0007669"/>
    <property type="project" value="InterPro"/>
</dbReference>
<dbReference type="PIRSF" id="PIRSF005799">
    <property type="entry name" value="UDP-gal_transpt"/>
    <property type="match status" value="1"/>
</dbReference>
<feature type="region of interest" description="Disordered" evidence="5">
    <location>
        <begin position="443"/>
        <end position="467"/>
    </location>
</feature>
<comment type="caution">
    <text evidence="7">The sequence shown here is derived from an EMBL/GenBank/DDBJ whole genome shotgun (WGS) entry which is preliminary data.</text>
</comment>
<evidence type="ECO:0000256" key="5">
    <source>
        <dbReference type="SAM" id="MobiDB-lite"/>
    </source>
</evidence>
<feature type="transmembrane region" description="Helical" evidence="6">
    <location>
        <begin position="251"/>
        <end position="272"/>
    </location>
</feature>
<dbReference type="EMBL" id="JAGPXD010000002">
    <property type="protein sequence ID" value="KAH7367453.1"/>
    <property type="molecule type" value="Genomic_DNA"/>
</dbReference>
<proteinExistence type="predicted"/>
<dbReference type="InterPro" id="IPR037185">
    <property type="entry name" value="EmrE-like"/>
</dbReference>
<feature type="compositionally biased region" description="Basic and acidic residues" evidence="5">
    <location>
        <begin position="457"/>
        <end position="467"/>
    </location>
</feature>
<accession>A0A8K0X541</accession>
<dbReference type="PANTHER" id="PTHR10231">
    <property type="entry name" value="NUCLEOTIDE-SUGAR TRANSMEMBRANE TRANSPORTER"/>
    <property type="match status" value="1"/>
</dbReference>
<evidence type="ECO:0000313" key="8">
    <source>
        <dbReference type="Proteomes" id="UP000813385"/>
    </source>
</evidence>
<keyword evidence="2 6" id="KW-0812">Transmembrane</keyword>
<keyword evidence="4 6" id="KW-0472">Membrane</keyword>
<dbReference type="Proteomes" id="UP000813385">
    <property type="component" value="Unassembled WGS sequence"/>
</dbReference>
<feature type="transmembrane region" description="Helical" evidence="6">
    <location>
        <begin position="20"/>
        <end position="40"/>
    </location>
</feature>
<keyword evidence="8" id="KW-1185">Reference proteome</keyword>
<dbReference type="GO" id="GO:0015165">
    <property type="term" value="F:pyrimidine nucleotide-sugar transmembrane transporter activity"/>
    <property type="evidence" value="ECO:0007669"/>
    <property type="project" value="InterPro"/>
</dbReference>
<dbReference type="SUPFAM" id="SSF103481">
    <property type="entry name" value="Multidrug resistance efflux transporter EmrE"/>
    <property type="match status" value="2"/>
</dbReference>
<dbReference type="AlphaFoldDB" id="A0A8K0X541"/>
<evidence type="ECO:0000256" key="1">
    <source>
        <dbReference type="ARBA" id="ARBA00004141"/>
    </source>
</evidence>
<keyword evidence="3 6" id="KW-1133">Transmembrane helix</keyword>
<dbReference type="NCBIfam" id="TIGR00803">
    <property type="entry name" value="nst"/>
    <property type="match status" value="1"/>
</dbReference>
<dbReference type="InterPro" id="IPR007271">
    <property type="entry name" value="Nuc_sug_transpt"/>
</dbReference>
<evidence type="ECO:0000256" key="3">
    <source>
        <dbReference type="ARBA" id="ARBA00022989"/>
    </source>
</evidence>
<feature type="transmembrane region" description="Helical" evidence="6">
    <location>
        <begin position="284"/>
        <end position="303"/>
    </location>
</feature>
<reference evidence="7" key="1">
    <citation type="journal article" date="2021" name="Nat. Commun.">
        <title>Genetic determinants of endophytism in the Arabidopsis root mycobiome.</title>
        <authorList>
            <person name="Mesny F."/>
            <person name="Miyauchi S."/>
            <person name="Thiergart T."/>
            <person name="Pickel B."/>
            <person name="Atanasova L."/>
            <person name="Karlsson M."/>
            <person name="Huettel B."/>
            <person name="Barry K.W."/>
            <person name="Haridas S."/>
            <person name="Chen C."/>
            <person name="Bauer D."/>
            <person name="Andreopoulos W."/>
            <person name="Pangilinan J."/>
            <person name="LaButti K."/>
            <person name="Riley R."/>
            <person name="Lipzen A."/>
            <person name="Clum A."/>
            <person name="Drula E."/>
            <person name="Henrissat B."/>
            <person name="Kohler A."/>
            <person name="Grigoriev I.V."/>
            <person name="Martin F.M."/>
            <person name="Hacquard S."/>
        </authorList>
    </citation>
    <scope>NUCLEOTIDE SEQUENCE</scope>
    <source>
        <strain evidence="7">MPI-CAGE-AT-0016</strain>
    </source>
</reference>
<evidence type="ECO:0000256" key="4">
    <source>
        <dbReference type="ARBA" id="ARBA00023136"/>
    </source>
</evidence>
<feature type="transmembrane region" description="Helical" evidence="6">
    <location>
        <begin position="323"/>
        <end position="346"/>
    </location>
</feature>
<feature type="transmembrane region" description="Helical" evidence="6">
    <location>
        <begin position="353"/>
        <end position="372"/>
    </location>
</feature>
<feature type="transmembrane region" description="Helical" evidence="6">
    <location>
        <begin position="159"/>
        <end position="177"/>
    </location>
</feature>
<sequence length="467" mass="51224">MALGTSKAGGPTLFGLPAKHVSLVSLCFQNSALILVMHYSRIMPQEGDHRYFASTAVFLSEVLKGSLCLACCVAETSQTLAPSTPTSVIFEQIYNAVFSGDGWKLIVPAVLYTLQNTLQYVAVGNLDAVHFQVLSQFKILAAAVFSVMILRRTIGPKRWLALLILTLGVSVVCLPHEDAPSTTNMFHHSSDHFFPRSVNELGQSAAKRAARVAQHLTKRAFGEPLNNDPVKRTTTFPELHEEIPSASENNYTVGLVAALVAAASSGLAGVYFEKMLKESATVSIWTRNVQLSFYSLFPALFLGVFVKDGAEMREHGFFDGYNWVVWVAIVLQAMGGVLSSLCINYADNIAKNFASSISIVVSFVFSVLFFHFVFGPTFVIGTGLVMFATYLYSRPDRKSRPPPISIAKYEKPMIDPAYTPRTASHTRLTLDPLDAIRGLQGLSTSRPASPMLHHHRIPSERTKDRGD</sequence>